<keyword evidence="2" id="KW-1133">Transmembrane helix</keyword>
<evidence type="ECO:0000313" key="4">
    <source>
        <dbReference type="Proteomes" id="UP000601041"/>
    </source>
</evidence>
<proteinExistence type="predicted"/>
<dbReference type="Proteomes" id="UP000601041">
    <property type="component" value="Unassembled WGS sequence"/>
</dbReference>
<protein>
    <submittedName>
        <fullName evidence="3">Membrane protein</fullName>
    </submittedName>
</protein>
<name>A0ABM8PC25_9HYPH</name>
<sequence length="237" mass="24413">MPSFPMWVNAALRAPAGRSPERRAMTVIDILPPEPRSARRRFSHGATGNVADASFVTVPAASSRSGPVAERPTPPRPRSTRHVAAQEKPSAGAVLAWVERGLMNLSADVFAAIVAALCVAVFGLAGGFALFVSESAPAEPPGLDLTHVNLTPQDANGMSLLLITGIVKNNSDVPLEALPIRADLVSGDATVASTVIQPPVAAIEGGESHGFSARIPHPGGKMPELRLSFASAGASAP</sequence>
<dbReference type="EMBL" id="CABFWE030000001">
    <property type="protein sequence ID" value="CAD7022910.1"/>
    <property type="molecule type" value="Genomic_DNA"/>
</dbReference>
<organism evidence="3 4">
    <name type="scientific">Pseudorhizobium halotolerans</name>
    <dbReference type="NCBI Taxonomy" id="1233081"/>
    <lineage>
        <taxon>Bacteria</taxon>
        <taxon>Pseudomonadati</taxon>
        <taxon>Pseudomonadota</taxon>
        <taxon>Alphaproteobacteria</taxon>
        <taxon>Hyphomicrobiales</taxon>
        <taxon>Rhizobiaceae</taxon>
        <taxon>Rhizobium/Agrobacterium group</taxon>
        <taxon>Pseudorhizobium</taxon>
    </lineage>
</organism>
<comment type="caution">
    <text evidence="3">The sequence shown here is derived from an EMBL/GenBank/DDBJ whole genome shotgun (WGS) entry which is preliminary data.</text>
</comment>
<evidence type="ECO:0000256" key="2">
    <source>
        <dbReference type="SAM" id="Phobius"/>
    </source>
</evidence>
<evidence type="ECO:0000256" key="1">
    <source>
        <dbReference type="SAM" id="MobiDB-lite"/>
    </source>
</evidence>
<feature type="transmembrane region" description="Helical" evidence="2">
    <location>
        <begin position="109"/>
        <end position="132"/>
    </location>
</feature>
<feature type="region of interest" description="Disordered" evidence="1">
    <location>
        <begin position="61"/>
        <end position="85"/>
    </location>
</feature>
<gene>
    <name evidence="3" type="ORF">RHAB21_00050</name>
</gene>
<accession>A0ABM8PC25</accession>
<reference evidence="3 4" key="1">
    <citation type="submission" date="2020-11" db="EMBL/GenBank/DDBJ databases">
        <authorList>
            <person name="Lassalle F."/>
        </authorList>
    </citation>
    <scope>NUCLEOTIDE SEQUENCE [LARGE SCALE GENOMIC DNA]</scope>
    <source>
        <strain evidence="3 4">AB21</strain>
    </source>
</reference>
<evidence type="ECO:0000313" key="3">
    <source>
        <dbReference type="EMBL" id="CAD7022910.1"/>
    </source>
</evidence>
<keyword evidence="2" id="KW-0812">Transmembrane</keyword>
<keyword evidence="2" id="KW-0472">Membrane</keyword>
<keyword evidence="4" id="KW-1185">Reference proteome</keyword>